<proteinExistence type="inferred from homology"/>
<evidence type="ECO:0000256" key="7">
    <source>
        <dbReference type="ARBA" id="ARBA00023239"/>
    </source>
</evidence>
<dbReference type="Pfam" id="PF02152">
    <property type="entry name" value="FolB"/>
    <property type="match status" value="1"/>
</dbReference>
<sequence>MDIVYIRDLKIETVIGVNDWEREVRQTVSLDLEMATDIQGAADTDDIADTIDYKAVAKRLIDFVEGTDFQLVESIAERVAGIVREEFGVSWVRLRVS</sequence>
<dbReference type="NCBIfam" id="TIGR00526">
    <property type="entry name" value="folB_dom"/>
    <property type="match status" value="1"/>
</dbReference>
<dbReference type="GO" id="GO:0046656">
    <property type="term" value="P:folic acid biosynthetic process"/>
    <property type="evidence" value="ECO:0007669"/>
    <property type="project" value="UniProtKB-KW"/>
</dbReference>
<gene>
    <name evidence="10" type="ORF">METZ01_LOCUS28690</name>
</gene>
<accession>A0A381Q937</accession>
<organism evidence="10">
    <name type="scientific">marine metagenome</name>
    <dbReference type="NCBI Taxonomy" id="408172"/>
    <lineage>
        <taxon>unclassified sequences</taxon>
        <taxon>metagenomes</taxon>
        <taxon>ecological metagenomes</taxon>
    </lineage>
</organism>
<evidence type="ECO:0000313" key="10">
    <source>
        <dbReference type="EMBL" id="SUZ75836.1"/>
    </source>
</evidence>
<dbReference type="SUPFAM" id="SSF55620">
    <property type="entry name" value="Tetrahydrobiopterin biosynthesis enzymes-like"/>
    <property type="match status" value="1"/>
</dbReference>
<dbReference type="NCBIfam" id="TIGR00525">
    <property type="entry name" value="folB"/>
    <property type="match status" value="1"/>
</dbReference>
<evidence type="ECO:0000256" key="2">
    <source>
        <dbReference type="ARBA" id="ARBA00005013"/>
    </source>
</evidence>
<dbReference type="FunFam" id="3.30.1130.10:FF:000002">
    <property type="entry name" value="7,8-dihydroneopterin aldolase"/>
    <property type="match status" value="1"/>
</dbReference>
<dbReference type="EC" id="4.1.2.25" evidence="4"/>
<dbReference type="PANTHER" id="PTHR42844:SF1">
    <property type="entry name" value="DIHYDRONEOPTERIN ALDOLASE 1-RELATED"/>
    <property type="match status" value="1"/>
</dbReference>
<evidence type="ECO:0000256" key="8">
    <source>
        <dbReference type="ARBA" id="ARBA00032903"/>
    </source>
</evidence>
<comment type="catalytic activity">
    <reaction evidence="1">
        <text>7,8-dihydroneopterin = 6-hydroxymethyl-7,8-dihydropterin + glycolaldehyde</text>
        <dbReference type="Rhea" id="RHEA:10540"/>
        <dbReference type="ChEBI" id="CHEBI:17001"/>
        <dbReference type="ChEBI" id="CHEBI:17071"/>
        <dbReference type="ChEBI" id="CHEBI:44841"/>
        <dbReference type="EC" id="4.1.2.25"/>
    </reaction>
</comment>
<dbReference type="PANTHER" id="PTHR42844">
    <property type="entry name" value="DIHYDRONEOPTERIN ALDOLASE 1-RELATED"/>
    <property type="match status" value="1"/>
</dbReference>
<evidence type="ECO:0000259" key="9">
    <source>
        <dbReference type="SMART" id="SM00905"/>
    </source>
</evidence>
<feature type="domain" description="Dihydroneopterin aldolase/epimerase" evidence="9">
    <location>
        <begin position="4"/>
        <end position="97"/>
    </location>
</feature>
<dbReference type="GO" id="GO:0005737">
    <property type="term" value="C:cytoplasm"/>
    <property type="evidence" value="ECO:0007669"/>
    <property type="project" value="TreeGrafter"/>
</dbReference>
<feature type="non-terminal residue" evidence="10">
    <location>
        <position position="1"/>
    </location>
</feature>
<dbReference type="SMART" id="SM00905">
    <property type="entry name" value="FolB"/>
    <property type="match status" value="1"/>
</dbReference>
<dbReference type="InterPro" id="IPR043133">
    <property type="entry name" value="GTP-CH-I_C/QueF"/>
</dbReference>
<dbReference type="InterPro" id="IPR006156">
    <property type="entry name" value="Dihydroneopterin_aldolase"/>
</dbReference>
<evidence type="ECO:0000256" key="6">
    <source>
        <dbReference type="ARBA" id="ARBA00023235"/>
    </source>
</evidence>
<dbReference type="EMBL" id="UINC01001260">
    <property type="protein sequence ID" value="SUZ75836.1"/>
    <property type="molecule type" value="Genomic_DNA"/>
</dbReference>
<keyword evidence="7" id="KW-0456">Lyase</keyword>
<dbReference type="GO" id="GO:0016853">
    <property type="term" value="F:isomerase activity"/>
    <property type="evidence" value="ECO:0007669"/>
    <property type="project" value="UniProtKB-KW"/>
</dbReference>
<evidence type="ECO:0000256" key="5">
    <source>
        <dbReference type="ARBA" id="ARBA00022909"/>
    </source>
</evidence>
<dbReference type="Gene3D" id="3.30.1130.10">
    <property type="match status" value="1"/>
</dbReference>
<keyword evidence="6" id="KW-0413">Isomerase</keyword>
<evidence type="ECO:0000256" key="1">
    <source>
        <dbReference type="ARBA" id="ARBA00001353"/>
    </source>
</evidence>
<comment type="similarity">
    <text evidence="3">Belongs to the DHNA family.</text>
</comment>
<dbReference type="GO" id="GO:0004150">
    <property type="term" value="F:dihydroneopterin aldolase activity"/>
    <property type="evidence" value="ECO:0007669"/>
    <property type="project" value="UniProtKB-EC"/>
</dbReference>
<protein>
    <recommendedName>
        <fullName evidence="4">dihydroneopterin aldolase</fullName>
        <ecNumber evidence="4">4.1.2.25</ecNumber>
    </recommendedName>
    <alternativeName>
        <fullName evidence="8">7,8-dihydroneopterin aldolase</fullName>
    </alternativeName>
</protein>
<evidence type="ECO:0000256" key="4">
    <source>
        <dbReference type="ARBA" id="ARBA00013043"/>
    </source>
</evidence>
<comment type="pathway">
    <text evidence="2">Cofactor biosynthesis; tetrahydrofolate biosynthesis; 2-amino-4-hydroxy-6-hydroxymethyl-7,8-dihydropteridine diphosphate from 7,8-dihydroneopterin triphosphate: step 3/4.</text>
</comment>
<reference evidence="10" key="1">
    <citation type="submission" date="2018-05" db="EMBL/GenBank/DDBJ databases">
        <authorList>
            <person name="Lanie J.A."/>
            <person name="Ng W.-L."/>
            <person name="Kazmierczak K.M."/>
            <person name="Andrzejewski T.M."/>
            <person name="Davidsen T.M."/>
            <person name="Wayne K.J."/>
            <person name="Tettelin H."/>
            <person name="Glass J.I."/>
            <person name="Rusch D."/>
            <person name="Podicherti R."/>
            <person name="Tsui H.-C.T."/>
            <person name="Winkler M.E."/>
        </authorList>
    </citation>
    <scope>NUCLEOTIDE SEQUENCE</scope>
</reference>
<feature type="non-terminal residue" evidence="10">
    <location>
        <position position="97"/>
    </location>
</feature>
<name>A0A381Q937_9ZZZZ</name>
<evidence type="ECO:0000256" key="3">
    <source>
        <dbReference type="ARBA" id="ARBA00005708"/>
    </source>
</evidence>
<dbReference type="InterPro" id="IPR006157">
    <property type="entry name" value="FolB_dom"/>
</dbReference>
<dbReference type="AlphaFoldDB" id="A0A381Q937"/>
<keyword evidence="5" id="KW-0289">Folate biosynthesis</keyword>